<evidence type="ECO:0000259" key="1">
    <source>
        <dbReference type="Pfam" id="PF06114"/>
    </source>
</evidence>
<dbReference type="AlphaFoldDB" id="A0A1U7M3T5"/>
<proteinExistence type="predicted"/>
<accession>A0A1U7M3T5</accession>
<dbReference type="Pfam" id="PF06114">
    <property type="entry name" value="Peptidase_M78"/>
    <property type="match status" value="1"/>
</dbReference>
<sequence length="175" mass="20390">MVDSYEIFNKANSIIKKLGTRDPFVIADELGIKVYFNEFKDLLGMYRIILRQRSVFLNSNLDHHWRQMVLAHEIGHDIYHRHLGESGLKEFTLFKSINNTEYTANTFAAHLLLDNDSVLEYAKEGFDPSQIASILNTETNLVLIKICEMNRMGYDFKIPFQPEKNFLRNIKVTNS</sequence>
<comment type="caution">
    <text evidence="2">The sequence shown here is derived from an EMBL/GenBank/DDBJ whole genome shotgun (WGS) entry which is preliminary data.</text>
</comment>
<feature type="domain" description="IrrE N-terminal-like" evidence="1">
    <location>
        <begin position="27"/>
        <end position="130"/>
    </location>
</feature>
<organism evidence="2 3">
    <name type="scientific">Tissierella creatinophila DSM 6911</name>
    <dbReference type="NCBI Taxonomy" id="1123403"/>
    <lineage>
        <taxon>Bacteria</taxon>
        <taxon>Bacillati</taxon>
        <taxon>Bacillota</taxon>
        <taxon>Tissierellia</taxon>
        <taxon>Tissierellales</taxon>
        <taxon>Tissierellaceae</taxon>
        <taxon>Tissierella</taxon>
    </lineage>
</organism>
<keyword evidence="3" id="KW-1185">Reference proteome</keyword>
<dbReference type="EMBL" id="LTDM01000053">
    <property type="protein sequence ID" value="OLS01945.1"/>
    <property type="molecule type" value="Genomic_DNA"/>
</dbReference>
<gene>
    <name evidence="2" type="primary">immA</name>
    <name evidence="2" type="ORF">TICRE_20870</name>
</gene>
<protein>
    <submittedName>
        <fullName evidence="2">Metallopeptidase ImmA</fullName>
        <ecNumber evidence="2">3.4.-.-</ecNumber>
    </submittedName>
</protein>
<dbReference type="Proteomes" id="UP000186112">
    <property type="component" value="Unassembled WGS sequence"/>
</dbReference>
<evidence type="ECO:0000313" key="2">
    <source>
        <dbReference type="EMBL" id="OLS01945.1"/>
    </source>
</evidence>
<dbReference type="Gene3D" id="1.10.10.2910">
    <property type="match status" value="1"/>
</dbReference>
<reference evidence="2 3" key="1">
    <citation type="submission" date="2016-02" db="EMBL/GenBank/DDBJ databases">
        <title>Genome sequence of Tissierella creatinophila DSM 6911.</title>
        <authorList>
            <person name="Poehlein A."/>
            <person name="Daniel R."/>
        </authorList>
    </citation>
    <scope>NUCLEOTIDE SEQUENCE [LARGE SCALE GENOMIC DNA]</scope>
    <source>
        <strain evidence="2 3">DSM 6911</strain>
    </source>
</reference>
<keyword evidence="2" id="KW-0378">Hydrolase</keyword>
<dbReference type="GO" id="GO:0016787">
    <property type="term" value="F:hydrolase activity"/>
    <property type="evidence" value="ECO:0007669"/>
    <property type="project" value="UniProtKB-KW"/>
</dbReference>
<evidence type="ECO:0000313" key="3">
    <source>
        <dbReference type="Proteomes" id="UP000186112"/>
    </source>
</evidence>
<dbReference type="EC" id="3.4.-.-" evidence="2"/>
<dbReference type="InterPro" id="IPR010359">
    <property type="entry name" value="IrrE_HExxH"/>
</dbReference>
<name>A0A1U7M3T5_TISCR</name>
<dbReference type="RefSeq" id="WP_198927547.1">
    <property type="nucleotide sequence ID" value="NZ_LTDM01000053.1"/>
</dbReference>